<dbReference type="EMBL" id="JAVHNR010000002">
    <property type="protein sequence ID" value="KAK6351924.1"/>
    <property type="molecule type" value="Genomic_DNA"/>
</dbReference>
<feature type="region of interest" description="Disordered" evidence="1">
    <location>
        <begin position="132"/>
        <end position="165"/>
    </location>
</feature>
<evidence type="ECO:0000313" key="4">
    <source>
        <dbReference type="Proteomes" id="UP001313282"/>
    </source>
</evidence>
<reference evidence="3 4" key="1">
    <citation type="submission" date="2019-10" db="EMBL/GenBank/DDBJ databases">
        <authorList>
            <person name="Palmer J.M."/>
        </authorList>
    </citation>
    <scope>NUCLEOTIDE SEQUENCE [LARGE SCALE GENOMIC DNA]</scope>
    <source>
        <strain evidence="3 4">TWF718</strain>
    </source>
</reference>
<evidence type="ECO:0000259" key="2">
    <source>
        <dbReference type="Pfam" id="PF01823"/>
    </source>
</evidence>
<protein>
    <recommendedName>
        <fullName evidence="2">MACPF domain-containing protein</fullName>
    </recommendedName>
</protein>
<sequence>MPNVSTPCSSSKKLVFTADWKTSVHDSTTLEYYMSLLPEGQEILRLFKEHQRPSTTRDQKESTGESLQYIEVKTFKVQIMSSGSSTLEHFEPANLTEQQWDRILSDNRALHGYYHGCGELNIAKAPKRAFRIKSNTPHGPERPTLPSEKTEPKSIPANKGRDKLPMSAKDEANMKPVLPSIPPFYVYDDAEISVSEILYGFQIKLLEQGFSREIIGASLNAIIVPPSRDSLANNSNPSYPKHLSAVYNLPRVCVELDSDLLELTEECEADAYSVTDAEGVKKFYQKYGNKFATSFTLGGQLHSVWNLSGVDTEGISQMKNKMRIAAALTFGPSNNRGSVSFAGSGSTGSTLVGNAIPNEEVQIAWNARGGDPTLSYSPLEWASTVKNHRLWRLTNQQGFITIPQMIQEIKPEVYDHLLRHV</sequence>
<evidence type="ECO:0000313" key="3">
    <source>
        <dbReference type="EMBL" id="KAK6351924.1"/>
    </source>
</evidence>
<organism evidence="3 4">
    <name type="scientific">Orbilia javanica</name>
    <dbReference type="NCBI Taxonomy" id="47235"/>
    <lineage>
        <taxon>Eukaryota</taxon>
        <taxon>Fungi</taxon>
        <taxon>Dikarya</taxon>
        <taxon>Ascomycota</taxon>
        <taxon>Pezizomycotina</taxon>
        <taxon>Orbiliomycetes</taxon>
        <taxon>Orbiliales</taxon>
        <taxon>Orbiliaceae</taxon>
        <taxon>Orbilia</taxon>
    </lineage>
</organism>
<feature type="domain" description="MACPF" evidence="2">
    <location>
        <begin position="273"/>
        <end position="387"/>
    </location>
</feature>
<proteinExistence type="predicted"/>
<keyword evidence="4" id="KW-1185">Reference proteome</keyword>
<dbReference type="AlphaFoldDB" id="A0AAN8RLH0"/>
<dbReference type="Proteomes" id="UP001313282">
    <property type="component" value="Unassembled WGS sequence"/>
</dbReference>
<name>A0AAN8RLH0_9PEZI</name>
<dbReference type="Pfam" id="PF01823">
    <property type="entry name" value="MACPF"/>
    <property type="match status" value="1"/>
</dbReference>
<gene>
    <name evidence="3" type="ORF">TWF718_005068</name>
</gene>
<evidence type="ECO:0000256" key="1">
    <source>
        <dbReference type="SAM" id="MobiDB-lite"/>
    </source>
</evidence>
<comment type="caution">
    <text evidence="3">The sequence shown here is derived from an EMBL/GenBank/DDBJ whole genome shotgun (WGS) entry which is preliminary data.</text>
</comment>
<dbReference type="InterPro" id="IPR020864">
    <property type="entry name" value="MACPF"/>
</dbReference>
<accession>A0AAN8RLH0</accession>